<dbReference type="GO" id="GO:0003723">
    <property type="term" value="F:RNA binding"/>
    <property type="evidence" value="ECO:0007669"/>
    <property type="project" value="InterPro"/>
</dbReference>
<evidence type="ECO:0000259" key="8">
    <source>
        <dbReference type="Pfam" id="PF01416"/>
    </source>
</evidence>
<evidence type="ECO:0000256" key="4">
    <source>
        <dbReference type="HAMAP-Rule" id="MF_00171"/>
    </source>
</evidence>
<dbReference type="NCBIfam" id="TIGR00071">
    <property type="entry name" value="hisT_truA"/>
    <property type="match status" value="1"/>
</dbReference>
<dbReference type="CDD" id="cd02570">
    <property type="entry name" value="PseudoU_synth_EcTruA"/>
    <property type="match status" value="1"/>
</dbReference>
<dbReference type="InterPro" id="IPR020094">
    <property type="entry name" value="TruA/RsuA/RluB/E/F_N"/>
</dbReference>
<evidence type="ECO:0000256" key="2">
    <source>
        <dbReference type="ARBA" id="ARBA00022694"/>
    </source>
</evidence>
<evidence type="ECO:0000256" key="7">
    <source>
        <dbReference type="RuleBase" id="RU003792"/>
    </source>
</evidence>
<feature type="domain" description="Pseudouridine synthase I TruA alpha/beta" evidence="8">
    <location>
        <begin position="8"/>
        <end position="104"/>
    </location>
</feature>
<accession>A0A840V902</accession>
<dbReference type="Pfam" id="PF01416">
    <property type="entry name" value="PseudoU_synth_1"/>
    <property type="match status" value="2"/>
</dbReference>
<evidence type="ECO:0000313" key="10">
    <source>
        <dbReference type="Proteomes" id="UP000557717"/>
    </source>
</evidence>
<dbReference type="Gene3D" id="3.30.70.580">
    <property type="entry name" value="Pseudouridine synthase I, catalytic domain, N-terminal subdomain"/>
    <property type="match status" value="1"/>
</dbReference>
<dbReference type="PANTHER" id="PTHR11142">
    <property type="entry name" value="PSEUDOURIDYLATE SYNTHASE"/>
    <property type="match status" value="1"/>
</dbReference>
<evidence type="ECO:0000256" key="5">
    <source>
        <dbReference type="PIRSR" id="PIRSR001430-1"/>
    </source>
</evidence>
<dbReference type="EC" id="5.4.99.12" evidence="4"/>
<feature type="active site" description="Nucleophile" evidence="4 5">
    <location>
        <position position="51"/>
    </location>
</feature>
<dbReference type="Gene3D" id="3.30.70.660">
    <property type="entry name" value="Pseudouridine synthase I, catalytic domain, C-terminal subdomain"/>
    <property type="match status" value="1"/>
</dbReference>
<comment type="caution">
    <text evidence="4">Lacks conserved residue(s) required for the propagation of feature annotation.</text>
</comment>
<dbReference type="InterPro" id="IPR020097">
    <property type="entry name" value="PsdUridine_synth_TruA_a/b_dom"/>
</dbReference>
<organism evidence="9 10">
    <name type="scientific">Haloferula luteola</name>
    <dbReference type="NCBI Taxonomy" id="595692"/>
    <lineage>
        <taxon>Bacteria</taxon>
        <taxon>Pseudomonadati</taxon>
        <taxon>Verrucomicrobiota</taxon>
        <taxon>Verrucomicrobiia</taxon>
        <taxon>Verrucomicrobiales</taxon>
        <taxon>Verrucomicrobiaceae</taxon>
        <taxon>Haloferula</taxon>
    </lineage>
</organism>
<comment type="subunit">
    <text evidence="4">Homodimer.</text>
</comment>
<feature type="binding site" evidence="4 6">
    <location>
        <position position="111"/>
    </location>
    <ligand>
        <name>substrate</name>
    </ligand>
</feature>
<comment type="catalytic activity">
    <reaction evidence="4 7">
        <text>uridine(38/39/40) in tRNA = pseudouridine(38/39/40) in tRNA</text>
        <dbReference type="Rhea" id="RHEA:22376"/>
        <dbReference type="Rhea" id="RHEA-COMP:10085"/>
        <dbReference type="Rhea" id="RHEA-COMP:10087"/>
        <dbReference type="ChEBI" id="CHEBI:65314"/>
        <dbReference type="ChEBI" id="CHEBI:65315"/>
        <dbReference type="EC" id="5.4.99.12"/>
    </reaction>
</comment>
<keyword evidence="2 4" id="KW-0819">tRNA processing</keyword>
<dbReference type="HAMAP" id="MF_00171">
    <property type="entry name" value="TruA"/>
    <property type="match status" value="1"/>
</dbReference>
<dbReference type="GO" id="GO:0031119">
    <property type="term" value="P:tRNA pseudouridine synthesis"/>
    <property type="evidence" value="ECO:0007669"/>
    <property type="project" value="UniProtKB-UniRule"/>
</dbReference>
<dbReference type="GO" id="GO:0160147">
    <property type="term" value="F:tRNA pseudouridine(38-40) synthase activity"/>
    <property type="evidence" value="ECO:0007669"/>
    <property type="project" value="UniProtKB-EC"/>
</dbReference>
<dbReference type="PIRSF" id="PIRSF001430">
    <property type="entry name" value="tRNA_psdUrid_synth"/>
    <property type="match status" value="1"/>
</dbReference>
<dbReference type="SUPFAM" id="SSF55120">
    <property type="entry name" value="Pseudouridine synthase"/>
    <property type="match status" value="1"/>
</dbReference>
<feature type="domain" description="Pseudouridine synthase I TruA alpha/beta" evidence="8">
    <location>
        <begin position="144"/>
        <end position="252"/>
    </location>
</feature>
<evidence type="ECO:0000256" key="3">
    <source>
        <dbReference type="ARBA" id="ARBA00023235"/>
    </source>
</evidence>
<dbReference type="EMBL" id="JACHFD010000002">
    <property type="protein sequence ID" value="MBB5350259.1"/>
    <property type="molecule type" value="Genomic_DNA"/>
</dbReference>
<comment type="caution">
    <text evidence="9">The sequence shown here is derived from an EMBL/GenBank/DDBJ whole genome shotgun (WGS) entry which is preliminary data.</text>
</comment>
<proteinExistence type="inferred from homology"/>
<dbReference type="InterPro" id="IPR001406">
    <property type="entry name" value="PsdUridine_synth_TruA"/>
</dbReference>
<evidence type="ECO:0000313" key="9">
    <source>
        <dbReference type="EMBL" id="MBB5350259.1"/>
    </source>
</evidence>
<comment type="function">
    <text evidence="4">Formation of pseudouridine at positions 38, 39 and 40 in the anticodon stem and loop of transfer RNAs.</text>
</comment>
<evidence type="ECO:0000256" key="6">
    <source>
        <dbReference type="PIRSR" id="PIRSR001430-2"/>
    </source>
</evidence>
<dbReference type="RefSeq" id="WP_184015427.1">
    <property type="nucleotide sequence ID" value="NZ_JACHFD010000002.1"/>
</dbReference>
<dbReference type="InterPro" id="IPR020095">
    <property type="entry name" value="PsdUridine_synth_TruA_C"/>
</dbReference>
<dbReference type="InterPro" id="IPR020103">
    <property type="entry name" value="PsdUridine_synth_cat_dom_sf"/>
</dbReference>
<keyword evidence="10" id="KW-1185">Reference proteome</keyword>
<reference evidence="9 10" key="1">
    <citation type="submission" date="2020-08" db="EMBL/GenBank/DDBJ databases">
        <title>Genomic Encyclopedia of Type Strains, Phase IV (KMG-IV): sequencing the most valuable type-strain genomes for metagenomic binning, comparative biology and taxonomic classification.</title>
        <authorList>
            <person name="Goeker M."/>
        </authorList>
    </citation>
    <scope>NUCLEOTIDE SEQUENCE [LARGE SCALE GENOMIC DNA]</scope>
    <source>
        <strain evidence="9 10">YC6886</strain>
    </source>
</reference>
<protein>
    <recommendedName>
        <fullName evidence="4">tRNA pseudouridine synthase A</fullName>
        <ecNumber evidence="4">5.4.99.12</ecNumber>
    </recommendedName>
    <alternativeName>
        <fullName evidence="4">tRNA pseudouridine(38-40) synthase</fullName>
    </alternativeName>
    <alternativeName>
        <fullName evidence="4">tRNA pseudouridylate synthase I</fullName>
    </alternativeName>
    <alternativeName>
        <fullName evidence="4">tRNA-uridine isomerase I</fullName>
    </alternativeName>
</protein>
<comment type="similarity">
    <text evidence="1 4 7">Belongs to the tRNA pseudouridine synthase TruA family.</text>
</comment>
<dbReference type="Proteomes" id="UP000557717">
    <property type="component" value="Unassembled WGS sequence"/>
</dbReference>
<keyword evidence="3 4" id="KW-0413">Isomerase</keyword>
<dbReference type="FunFam" id="3.30.70.580:FF:000001">
    <property type="entry name" value="tRNA pseudouridine synthase A"/>
    <property type="match status" value="1"/>
</dbReference>
<dbReference type="PANTHER" id="PTHR11142:SF0">
    <property type="entry name" value="TRNA PSEUDOURIDINE SYNTHASE-LIKE 1"/>
    <property type="match status" value="1"/>
</dbReference>
<evidence type="ECO:0000256" key="1">
    <source>
        <dbReference type="ARBA" id="ARBA00009375"/>
    </source>
</evidence>
<sequence>MRLKLTLAYDGRSFDGWQSQPGGNTLQDHLEKAASTIAKTPLRVHGSGRTDAGVHARAQVAHLDAPDSLSMLPMQWLAALNTQLPRSFRVLQVDEVPSDFHARFSATGKTYTYDLCLTPILSPFRYGWAWHLPRGVDPQLLASALDSFIGHHDFQGFCARRGNETESTDHHRTLSQASFKAIDDGLRLTFTGDGFLYKMVRLLTGSAVQVAQRRCDLAALISLLDQPAGLPHGRSSHCAPADGLFLEAVHYE</sequence>
<dbReference type="AlphaFoldDB" id="A0A840V902"/>
<name>A0A840V902_9BACT</name>
<gene>
    <name evidence="4" type="primary">truA</name>
    <name evidence="9" type="ORF">HNR46_000483</name>
</gene>